<dbReference type="EMBL" id="JAUSUI010000005">
    <property type="protein sequence ID" value="MDQ0303798.1"/>
    <property type="molecule type" value="Genomic_DNA"/>
</dbReference>
<evidence type="ECO:0000313" key="1">
    <source>
        <dbReference type="EMBL" id="MDQ0303798.1"/>
    </source>
</evidence>
<evidence type="ECO:0008006" key="3">
    <source>
        <dbReference type="Google" id="ProtNLM"/>
    </source>
</evidence>
<gene>
    <name evidence="1" type="ORF">J2S75_002832</name>
</gene>
<accession>A0ABU0BD83</accession>
<reference evidence="1 2" key="1">
    <citation type="submission" date="2023-07" db="EMBL/GenBank/DDBJ databases">
        <title>Genomic Encyclopedia of Type Strains, Phase IV (KMG-IV): sequencing the most valuable type-strain genomes for metagenomic binning, comparative biology and taxonomic classification.</title>
        <authorList>
            <person name="Goeker M."/>
        </authorList>
    </citation>
    <scope>NUCLEOTIDE SEQUENCE [LARGE SCALE GENOMIC DNA]</scope>
    <source>
        <strain evidence="1 2">DSM 2457</strain>
    </source>
</reference>
<dbReference type="SUPFAM" id="SSF88874">
    <property type="entry name" value="Receptor-binding domain of short tail fibre protein gp12"/>
    <property type="match status" value="1"/>
</dbReference>
<keyword evidence="2" id="KW-1185">Reference proteome</keyword>
<organism evidence="1 2">
    <name type="scientific">Ancylobacter polymorphus</name>
    <dbReference type="NCBI Taxonomy" id="223390"/>
    <lineage>
        <taxon>Bacteria</taxon>
        <taxon>Pseudomonadati</taxon>
        <taxon>Pseudomonadota</taxon>
        <taxon>Alphaproteobacteria</taxon>
        <taxon>Hyphomicrobiales</taxon>
        <taxon>Xanthobacteraceae</taxon>
        <taxon>Ancylobacter</taxon>
    </lineage>
</organism>
<proteinExistence type="predicted"/>
<dbReference type="Proteomes" id="UP001224682">
    <property type="component" value="Unassembled WGS sequence"/>
</dbReference>
<dbReference type="RefSeq" id="WP_307020499.1">
    <property type="nucleotide sequence ID" value="NZ_JAUSUI010000005.1"/>
</dbReference>
<comment type="caution">
    <text evidence="1">The sequence shown here is derived from an EMBL/GenBank/DDBJ whole genome shotgun (WGS) entry which is preliminary data.</text>
</comment>
<sequence length="306" mass="31584">MPGQWQMSLQPYPDADGRPLNGALAYFYEASTSDPKTPYAEFSLATPLPNPVVADSGFWPSVWLDDSTSAFFRVRITDSSGVTLRDLTVCQIFGVSSGGETPAEPIDVTGVFQTGDTKNRYGDSEVTGWRICNGKSIGSATSGADYANSNAQALFEYLWQADSTLSVSGGRGASALADWSANKRLSLPDYRGYVLAGLDDMGGTTAVGRLASLTSLGTRIGSATRTLAANNIPQLSFTTGSGGGATIDYDGATFATIGGGGPFGAAVASKSLTVPAHTHTGTVGEASPTSFSIIPPAAGVTVHIKL</sequence>
<evidence type="ECO:0000313" key="2">
    <source>
        <dbReference type="Proteomes" id="UP001224682"/>
    </source>
</evidence>
<protein>
    <recommendedName>
        <fullName evidence="3">Phage tail collar domain-containing protein</fullName>
    </recommendedName>
</protein>
<name>A0ABU0BD83_9HYPH</name>